<dbReference type="Proteomes" id="UP001597229">
    <property type="component" value="Unassembled WGS sequence"/>
</dbReference>
<name>A0ABW3VWU5_9ACTN</name>
<keyword evidence="3" id="KW-1185">Reference proteome</keyword>
<dbReference type="Gene3D" id="3.40.50.2300">
    <property type="match status" value="2"/>
</dbReference>
<feature type="domain" description="Periplasmic binding protein" evidence="1">
    <location>
        <begin position="53"/>
        <end position="323"/>
    </location>
</feature>
<evidence type="ECO:0000313" key="3">
    <source>
        <dbReference type="Proteomes" id="UP001597229"/>
    </source>
</evidence>
<dbReference type="EMBL" id="JBHTLX010000007">
    <property type="protein sequence ID" value="MFD1247196.1"/>
    <property type="molecule type" value="Genomic_DNA"/>
</dbReference>
<evidence type="ECO:0000259" key="1">
    <source>
        <dbReference type="Pfam" id="PF13407"/>
    </source>
</evidence>
<reference evidence="3" key="1">
    <citation type="journal article" date="2019" name="Int. J. Syst. Evol. Microbiol.">
        <title>The Global Catalogue of Microorganisms (GCM) 10K type strain sequencing project: providing services to taxonomists for standard genome sequencing and annotation.</title>
        <authorList>
            <consortium name="The Broad Institute Genomics Platform"/>
            <consortium name="The Broad Institute Genome Sequencing Center for Infectious Disease"/>
            <person name="Wu L."/>
            <person name="Ma J."/>
        </authorList>
    </citation>
    <scope>NUCLEOTIDE SEQUENCE [LARGE SCALE GENOMIC DNA]</scope>
    <source>
        <strain evidence="3">CCUG 52478</strain>
    </source>
</reference>
<comment type="caution">
    <text evidence="2">The sequence shown here is derived from an EMBL/GenBank/DDBJ whole genome shotgun (WGS) entry which is preliminary data.</text>
</comment>
<organism evidence="2 3">
    <name type="scientific">Nocardioides ginsengisoli</name>
    <dbReference type="NCBI Taxonomy" id="363868"/>
    <lineage>
        <taxon>Bacteria</taxon>
        <taxon>Bacillati</taxon>
        <taxon>Actinomycetota</taxon>
        <taxon>Actinomycetes</taxon>
        <taxon>Propionibacteriales</taxon>
        <taxon>Nocardioidaceae</taxon>
        <taxon>Nocardioides</taxon>
    </lineage>
</organism>
<protein>
    <submittedName>
        <fullName evidence="2">Sugar ABC transporter substrate-binding protein</fullName>
    </submittedName>
</protein>
<sequence length="408" mass="43274">MELSIDSSRRPRRWLLTSVAMVVALVLAGCGTAEGGDKGSGDGPLAGTTMAYTNATDAAPLYVTMRDGVKAAARRTGVDLETYDNKLDAATVSQNATLIGQAKPDFVLSYNPVEGVYTSIERIYQRAGIPCIAVNTPGKGYCKWFNLSNPQLCTDTAKAVGTVAKERGWTGDDTTVLLVNAASFGEQINNCNAYFYREIAKWIPGLQQIDDVGDLTTTTATLGDSMVQVDGQAQRAPSYDAVRRALSGIPADRNLVVYSVADDSTLGAWQAVEQSGRAKTSLTAGLGGSPEALAQLRDNPGWVAQGDMFIGHWGQYLMAMAAAVNSGADLPFQTLAPEAVLTKDFAVKDSIVAPVTDYYRDGEHDAYQLPPLVPVADGETVFGTKTVGNGYLADTGVLQMFGNVKGLE</sequence>
<dbReference type="InterPro" id="IPR025997">
    <property type="entry name" value="SBP_2_dom"/>
</dbReference>
<evidence type="ECO:0000313" key="2">
    <source>
        <dbReference type="EMBL" id="MFD1247196.1"/>
    </source>
</evidence>
<accession>A0ABW3VWU5</accession>
<gene>
    <name evidence="2" type="ORF">ACFQ3F_05295</name>
</gene>
<dbReference type="InterPro" id="IPR028082">
    <property type="entry name" value="Peripla_BP_I"/>
</dbReference>
<proteinExistence type="predicted"/>
<dbReference type="SUPFAM" id="SSF53822">
    <property type="entry name" value="Periplasmic binding protein-like I"/>
    <property type="match status" value="1"/>
</dbReference>
<dbReference type="RefSeq" id="WP_367920438.1">
    <property type="nucleotide sequence ID" value="NZ_BAABAC010000032.1"/>
</dbReference>
<dbReference type="Pfam" id="PF13407">
    <property type="entry name" value="Peripla_BP_4"/>
    <property type="match status" value="1"/>
</dbReference>